<feature type="region of interest" description="Disordered" evidence="1">
    <location>
        <begin position="202"/>
        <end position="335"/>
    </location>
</feature>
<accession>A0AAD6MR43</accession>
<keyword evidence="2" id="KW-1133">Transmembrane helix</keyword>
<feature type="compositionally biased region" description="Polar residues" evidence="1">
    <location>
        <begin position="87"/>
        <end position="100"/>
    </location>
</feature>
<evidence type="ECO:0000256" key="2">
    <source>
        <dbReference type="SAM" id="Phobius"/>
    </source>
</evidence>
<evidence type="ECO:0000256" key="1">
    <source>
        <dbReference type="SAM" id="MobiDB-lite"/>
    </source>
</evidence>
<comment type="caution">
    <text evidence="3">The sequence shown here is derived from an EMBL/GenBank/DDBJ whole genome shotgun (WGS) entry which is preliminary data.</text>
</comment>
<dbReference type="Proteomes" id="UP001215712">
    <property type="component" value="Unassembled WGS sequence"/>
</dbReference>
<keyword evidence="2" id="KW-0812">Transmembrane</keyword>
<keyword evidence="2" id="KW-0472">Membrane</keyword>
<feature type="transmembrane region" description="Helical" evidence="2">
    <location>
        <begin position="147"/>
        <end position="169"/>
    </location>
</feature>
<evidence type="ECO:0000313" key="4">
    <source>
        <dbReference type="Proteomes" id="UP001215712"/>
    </source>
</evidence>
<protein>
    <recommendedName>
        <fullName evidence="5">Mid2 domain-containing protein</fullName>
    </recommendedName>
</protein>
<evidence type="ECO:0000313" key="3">
    <source>
        <dbReference type="EMBL" id="KAJ5704254.1"/>
    </source>
</evidence>
<feature type="compositionally biased region" description="Low complexity" evidence="1">
    <location>
        <begin position="103"/>
        <end position="138"/>
    </location>
</feature>
<feature type="region of interest" description="Disordered" evidence="1">
    <location>
        <begin position="87"/>
        <end position="139"/>
    </location>
</feature>
<feature type="compositionally biased region" description="Polar residues" evidence="1">
    <location>
        <begin position="15"/>
        <end position="35"/>
    </location>
</feature>
<reference evidence="3" key="2">
    <citation type="submission" date="2023-01" db="EMBL/GenBank/DDBJ databases">
        <authorList>
            <person name="Petersen C."/>
        </authorList>
    </citation>
    <scope>NUCLEOTIDE SEQUENCE</scope>
    <source>
        <strain evidence="3">IBT 17514</strain>
    </source>
</reference>
<feature type="compositionally biased region" description="Polar residues" evidence="1">
    <location>
        <begin position="270"/>
        <end position="285"/>
    </location>
</feature>
<proteinExistence type="predicted"/>
<gene>
    <name evidence="3" type="ORF">N7493_011392</name>
</gene>
<feature type="region of interest" description="Disordered" evidence="1">
    <location>
        <begin position="15"/>
        <end position="58"/>
    </location>
</feature>
<dbReference type="EMBL" id="JAQJAN010000020">
    <property type="protein sequence ID" value="KAJ5704254.1"/>
    <property type="molecule type" value="Genomic_DNA"/>
</dbReference>
<feature type="compositionally biased region" description="Basic and acidic residues" evidence="1">
    <location>
        <begin position="298"/>
        <end position="312"/>
    </location>
</feature>
<reference evidence="3" key="1">
    <citation type="journal article" date="2023" name="IMA Fungus">
        <title>Comparative genomic study of the Penicillium genus elucidates a diverse pangenome and 15 lateral gene transfer events.</title>
        <authorList>
            <person name="Petersen C."/>
            <person name="Sorensen T."/>
            <person name="Nielsen M.R."/>
            <person name="Sondergaard T.E."/>
            <person name="Sorensen J.L."/>
            <person name="Fitzpatrick D.A."/>
            <person name="Frisvad J.C."/>
            <person name="Nielsen K.L."/>
        </authorList>
    </citation>
    <scope>NUCLEOTIDE SEQUENCE</scope>
    <source>
        <strain evidence="3">IBT 17514</strain>
    </source>
</reference>
<evidence type="ECO:0008006" key="5">
    <source>
        <dbReference type="Google" id="ProtNLM"/>
    </source>
</evidence>
<keyword evidence="4" id="KW-1185">Reference proteome</keyword>
<dbReference type="AlphaFoldDB" id="A0AAD6MR43"/>
<sequence length="335" mass="35234">MSIFQLLKRVAQDTGYDNNSNQGYGQNDGSTSNQDGFGGGAIESSTASSQNYDEGGSARASITTTNAANAATSAAALNSEIPHITTSSEDANSLTTTTNGIPAFTSSSSSTNTATTTATATFSSTSTSTTTTSAAHSSGGLSTKTKLAIAIPVSVVGALIILGIIFFFLRRRRRQRNTTDTAGYKAAKDQPLVVSTSQLMITVPTKQSRPQPEPSLPRFPMLDVPDSRDGEISPGTTADHMSGHEMGFGMALSGDPRSSTTEQDLRGISRSASPANAVESQLRTQNHARDDDDVSVVSDDHDQGGAHEHDYDDMSSVSSFDGDNSRLNDHQHPFR</sequence>
<name>A0AAD6MR43_9EURO</name>
<organism evidence="3 4">
    <name type="scientific">Penicillium malachiteum</name>
    <dbReference type="NCBI Taxonomy" id="1324776"/>
    <lineage>
        <taxon>Eukaryota</taxon>
        <taxon>Fungi</taxon>
        <taxon>Dikarya</taxon>
        <taxon>Ascomycota</taxon>
        <taxon>Pezizomycotina</taxon>
        <taxon>Eurotiomycetes</taxon>
        <taxon>Eurotiomycetidae</taxon>
        <taxon>Eurotiales</taxon>
        <taxon>Aspergillaceae</taxon>
        <taxon>Penicillium</taxon>
    </lineage>
</organism>
<feature type="compositionally biased region" description="Basic and acidic residues" evidence="1">
    <location>
        <begin position="323"/>
        <end position="335"/>
    </location>
</feature>
<feature type="compositionally biased region" description="Polar residues" evidence="1">
    <location>
        <begin position="43"/>
        <end position="52"/>
    </location>
</feature>